<dbReference type="AlphaFoldDB" id="A0A8C2ML03"/>
<reference evidence="15" key="2">
    <citation type="submission" date="2025-09" db="UniProtKB">
        <authorList>
            <consortium name="Ensembl"/>
        </authorList>
    </citation>
    <scope>IDENTIFICATION</scope>
</reference>
<dbReference type="PANTHER" id="PTHR24300">
    <property type="entry name" value="CYTOCHROME P450 508A4-RELATED"/>
    <property type="match status" value="1"/>
</dbReference>
<dbReference type="GO" id="GO:0016712">
    <property type="term" value="F:oxidoreductase activity, acting on paired donors, with incorporation or reduction of molecular oxygen, reduced flavin or flavoprotein as one donor, and incorporation of one atom of oxygen"/>
    <property type="evidence" value="ECO:0007669"/>
    <property type="project" value="TreeGrafter"/>
</dbReference>
<sequence length="449" mass="51351">ITSIDTFLSVGHFHSPSFPLALLLQEDEGGLLLRDKYGDVFTVHLGPRPVVMLYGTEAIREALVDQAEAFSGRGTIAVVKPIFKDYGVVFANGERWKALRRFSLATMRDFGMGKRSVEERIQEEAQCLVEELRKSQGAPLDPKFLFQCITANIICSIVFGERFDYKDRQFLRLLDLFYRSFSLISSFSSQVFELFSGFLKYFPGTHKQIHRNLKEILDYIDHSVEKHRKVSPEKSNPHTEFHHQNLIISVLSLFFAGTETSSTTLRYGFLLMLKYPHVAEKVQKEIDQVIGSHRLPTLDDRTKMPYTDAVIHEIQRFSDLIPIGVPHKVTKDTLFRGYLLPKNTEVYPILSSALHDPQYFEQPDTFNPDHFLDANGALKKNEAFMPFSIGKRICLGEGIARHELFLFFTTLLQNFSLSSPVDPKDIDLSPKESGIGRVPQEYQICFLSR</sequence>
<dbReference type="GO" id="GO:0006805">
    <property type="term" value="P:xenobiotic metabolic process"/>
    <property type="evidence" value="ECO:0007669"/>
    <property type="project" value="TreeGrafter"/>
</dbReference>
<protein>
    <recommendedName>
        <fullName evidence="17">Unspecific monooxygenase</fullName>
    </recommendedName>
</protein>
<keyword evidence="8" id="KW-0492">Microsome</keyword>
<evidence type="ECO:0000256" key="11">
    <source>
        <dbReference type="ARBA" id="ARBA00023033"/>
    </source>
</evidence>
<dbReference type="PANTHER" id="PTHR24300:SF406">
    <property type="entry name" value="CYTOCHROME P450 2B6"/>
    <property type="match status" value="1"/>
</dbReference>
<keyword evidence="10 13" id="KW-0408">Iron</keyword>
<evidence type="ECO:0000256" key="10">
    <source>
        <dbReference type="ARBA" id="ARBA00023004"/>
    </source>
</evidence>
<keyword evidence="5 13" id="KW-0349">Heme</keyword>
<name>A0A8C2ML03_CRIGR</name>
<keyword evidence="7" id="KW-0256">Endoplasmic reticulum</keyword>
<dbReference type="CDD" id="cd20672">
    <property type="entry name" value="CYP2B"/>
    <property type="match status" value="1"/>
</dbReference>
<proteinExistence type="inferred from homology"/>
<evidence type="ECO:0000256" key="14">
    <source>
        <dbReference type="RuleBase" id="RU000461"/>
    </source>
</evidence>
<dbReference type="GO" id="GO:0019373">
    <property type="term" value="P:epoxygenase P450 pathway"/>
    <property type="evidence" value="ECO:0007669"/>
    <property type="project" value="TreeGrafter"/>
</dbReference>
<comment type="similarity">
    <text evidence="4 14">Belongs to the cytochrome P450 family.</text>
</comment>
<dbReference type="PROSITE" id="PS00086">
    <property type="entry name" value="CYTOCHROME_P450"/>
    <property type="match status" value="1"/>
</dbReference>
<dbReference type="InterPro" id="IPR002401">
    <property type="entry name" value="Cyt_P450_E_grp-I"/>
</dbReference>
<evidence type="ECO:0000256" key="12">
    <source>
        <dbReference type="ARBA" id="ARBA00023136"/>
    </source>
</evidence>
<dbReference type="GO" id="GO:0005506">
    <property type="term" value="F:iron ion binding"/>
    <property type="evidence" value="ECO:0007669"/>
    <property type="project" value="InterPro"/>
</dbReference>
<comment type="subcellular location">
    <subcellularLocation>
        <location evidence="3">Endoplasmic reticulum membrane</location>
        <topology evidence="3">Peripheral membrane protein</topology>
    </subcellularLocation>
    <subcellularLocation>
        <location evidence="2">Microsome membrane</location>
        <topology evidence="2">Peripheral membrane protein</topology>
    </subcellularLocation>
</comment>
<evidence type="ECO:0000256" key="4">
    <source>
        <dbReference type="ARBA" id="ARBA00010617"/>
    </source>
</evidence>
<dbReference type="InterPro" id="IPR017972">
    <property type="entry name" value="Cyt_P450_CS"/>
</dbReference>
<evidence type="ECO:0000256" key="6">
    <source>
        <dbReference type="ARBA" id="ARBA00022723"/>
    </source>
</evidence>
<keyword evidence="9 14" id="KW-0560">Oxidoreductase</keyword>
<reference evidence="15" key="1">
    <citation type="submission" date="2025-08" db="UniProtKB">
        <authorList>
            <consortium name="Ensembl"/>
        </authorList>
    </citation>
    <scope>IDENTIFICATION</scope>
</reference>
<evidence type="ECO:0000256" key="1">
    <source>
        <dbReference type="ARBA" id="ARBA00001971"/>
    </source>
</evidence>
<evidence type="ECO:0000256" key="5">
    <source>
        <dbReference type="ARBA" id="ARBA00022617"/>
    </source>
</evidence>
<evidence type="ECO:0000313" key="16">
    <source>
        <dbReference type="Proteomes" id="UP000694386"/>
    </source>
</evidence>
<dbReference type="SUPFAM" id="SSF48264">
    <property type="entry name" value="Cytochrome P450"/>
    <property type="match status" value="1"/>
</dbReference>
<evidence type="ECO:0000256" key="3">
    <source>
        <dbReference type="ARBA" id="ARBA00004406"/>
    </source>
</evidence>
<dbReference type="GO" id="GO:0005789">
    <property type="term" value="C:endoplasmic reticulum membrane"/>
    <property type="evidence" value="ECO:0007669"/>
    <property type="project" value="UniProtKB-SubCell"/>
</dbReference>
<dbReference type="InterPro" id="IPR001128">
    <property type="entry name" value="Cyt_P450"/>
</dbReference>
<dbReference type="PRINTS" id="PR00385">
    <property type="entry name" value="P450"/>
</dbReference>
<dbReference type="Gene3D" id="1.10.630.10">
    <property type="entry name" value="Cytochrome P450"/>
    <property type="match status" value="1"/>
</dbReference>
<evidence type="ECO:0000256" key="13">
    <source>
        <dbReference type="PIRSR" id="PIRSR602401-1"/>
    </source>
</evidence>
<dbReference type="Proteomes" id="UP000694386">
    <property type="component" value="Unplaced"/>
</dbReference>
<keyword evidence="12" id="KW-0472">Membrane</keyword>
<dbReference type="GO" id="GO:0020037">
    <property type="term" value="F:heme binding"/>
    <property type="evidence" value="ECO:0007669"/>
    <property type="project" value="InterPro"/>
</dbReference>
<dbReference type="InterPro" id="IPR050182">
    <property type="entry name" value="Cytochrome_P450_fam2"/>
</dbReference>
<comment type="cofactor">
    <cofactor evidence="1 13">
        <name>heme</name>
        <dbReference type="ChEBI" id="CHEBI:30413"/>
    </cofactor>
</comment>
<evidence type="ECO:0000256" key="2">
    <source>
        <dbReference type="ARBA" id="ARBA00004174"/>
    </source>
</evidence>
<evidence type="ECO:0000256" key="8">
    <source>
        <dbReference type="ARBA" id="ARBA00022848"/>
    </source>
</evidence>
<dbReference type="Pfam" id="PF00067">
    <property type="entry name" value="p450"/>
    <property type="match status" value="1"/>
</dbReference>
<dbReference type="PRINTS" id="PR00463">
    <property type="entry name" value="EP450I"/>
</dbReference>
<keyword evidence="6 13" id="KW-0479">Metal-binding</keyword>
<dbReference type="GO" id="GO:0008392">
    <property type="term" value="F:arachidonate epoxygenase activity"/>
    <property type="evidence" value="ECO:0007669"/>
    <property type="project" value="TreeGrafter"/>
</dbReference>
<dbReference type="Ensembl" id="ENSCGRT00001024914.1">
    <property type="protein sequence ID" value="ENSCGRP00001020670.1"/>
    <property type="gene ID" value="ENSCGRG00001019747.1"/>
</dbReference>
<dbReference type="InterPro" id="IPR036396">
    <property type="entry name" value="Cyt_P450_sf"/>
</dbReference>
<feature type="binding site" description="axial binding residue" evidence="13">
    <location>
        <position position="394"/>
    </location>
    <ligand>
        <name>heme</name>
        <dbReference type="ChEBI" id="CHEBI:30413"/>
    </ligand>
    <ligandPart>
        <name>Fe</name>
        <dbReference type="ChEBI" id="CHEBI:18248"/>
    </ligandPart>
</feature>
<accession>A0A8C2ML03</accession>
<evidence type="ECO:0008006" key="17">
    <source>
        <dbReference type="Google" id="ProtNLM"/>
    </source>
</evidence>
<dbReference type="FunFam" id="1.10.630.10:FF:000238">
    <property type="entry name" value="Cytochrome P450 2A6"/>
    <property type="match status" value="1"/>
</dbReference>
<organism evidence="15 16">
    <name type="scientific">Cricetulus griseus</name>
    <name type="common">Chinese hamster</name>
    <name type="synonym">Cricetulus barabensis griseus</name>
    <dbReference type="NCBI Taxonomy" id="10029"/>
    <lineage>
        <taxon>Eukaryota</taxon>
        <taxon>Metazoa</taxon>
        <taxon>Chordata</taxon>
        <taxon>Craniata</taxon>
        <taxon>Vertebrata</taxon>
        <taxon>Euteleostomi</taxon>
        <taxon>Mammalia</taxon>
        <taxon>Eutheria</taxon>
        <taxon>Euarchontoglires</taxon>
        <taxon>Glires</taxon>
        <taxon>Rodentia</taxon>
        <taxon>Myomorpha</taxon>
        <taxon>Muroidea</taxon>
        <taxon>Cricetidae</taxon>
        <taxon>Cricetinae</taxon>
        <taxon>Cricetulus</taxon>
    </lineage>
</organism>
<keyword evidence="11 14" id="KW-0503">Monooxygenase</keyword>
<evidence type="ECO:0000256" key="9">
    <source>
        <dbReference type="ARBA" id="ARBA00023002"/>
    </source>
</evidence>
<evidence type="ECO:0000313" key="15">
    <source>
        <dbReference type="Ensembl" id="ENSCGRP00001020670.1"/>
    </source>
</evidence>
<evidence type="ECO:0000256" key="7">
    <source>
        <dbReference type="ARBA" id="ARBA00022824"/>
    </source>
</evidence>